<dbReference type="AlphaFoldDB" id="X8JGG0"/>
<evidence type="ECO:0000313" key="2">
    <source>
        <dbReference type="EMBL" id="EUC62812.1"/>
    </source>
</evidence>
<organism evidence="2 3">
    <name type="scientific">Rhizoctonia solani AG-3 Rhs1AP</name>
    <dbReference type="NCBI Taxonomy" id="1086054"/>
    <lineage>
        <taxon>Eukaryota</taxon>
        <taxon>Fungi</taxon>
        <taxon>Dikarya</taxon>
        <taxon>Basidiomycota</taxon>
        <taxon>Agaricomycotina</taxon>
        <taxon>Agaricomycetes</taxon>
        <taxon>Cantharellales</taxon>
        <taxon>Ceratobasidiaceae</taxon>
        <taxon>Rhizoctonia</taxon>
    </lineage>
</organism>
<feature type="compositionally biased region" description="Basic and acidic residues" evidence="1">
    <location>
        <begin position="52"/>
        <end position="64"/>
    </location>
</feature>
<comment type="caution">
    <text evidence="2">The sequence shown here is derived from an EMBL/GenBank/DDBJ whole genome shotgun (WGS) entry which is preliminary data.</text>
</comment>
<gene>
    <name evidence="2" type="ORF">RSOL_455790</name>
</gene>
<dbReference type="Proteomes" id="UP000030108">
    <property type="component" value="Unassembled WGS sequence"/>
</dbReference>
<feature type="region of interest" description="Disordered" evidence="1">
    <location>
        <begin position="180"/>
        <end position="251"/>
    </location>
</feature>
<proteinExistence type="predicted"/>
<feature type="compositionally biased region" description="Basic and acidic residues" evidence="1">
    <location>
        <begin position="218"/>
        <end position="231"/>
    </location>
</feature>
<name>X8JGG0_9AGAM</name>
<evidence type="ECO:0000256" key="1">
    <source>
        <dbReference type="SAM" id="MobiDB-lite"/>
    </source>
</evidence>
<feature type="compositionally biased region" description="Basic residues" evidence="1">
    <location>
        <begin position="65"/>
        <end position="76"/>
    </location>
</feature>
<reference evidence="3" key="1">
    <citation type="journal article" date="2014" name="Genome Announc.">
        <title>Draft genome sequence of the plant-pathogenic soil fungus Rhizoctonia solani anastomosis group 3 strain Rhs1AP.</title>
        <authorList>
            <person name="Cubeta M.A."/>
            <person name="Thomas E."/>
            <person name="Dean R.A."/>
            <person name="Jabaji S."/>
            <person name="Neate S.M."/>
            <person name="Tavantzis S."/>
            <person name="Toda T."/>
            <person name="Vilgalys R."/>
            <person name="Bharathan N."/>
            <person name="Fedorova-Abrams N."/>
            <person name="Pakala S.B."/>
            <person name="Pakala S.M."/>
            <person name="Zafar N."/>
            <person name="Joardar V."/>
            <person name="Losada L."/>
            <person name="Nierman W.C."/>
        </authorList>
    </citation>
    <scope>NUCLEOTIDE SEQUENCE [LARGE SCALE GENOMIC DNA]</scope>
    <source>
        <strain evidence="3">AG-3</strain>
    </source>
</reference>
<protein>
    <submittedName>
        <fullName evidence="2">Uncharacterized protein</fullName>
    </submittedName>
</protein>
<evidence type="ECO:0000313" key="3">
    <source>
        <dbReference type="Proteomes" id="UP000030108"/>
    </source>
</evidence>
<feature type="non-terminal residue" evidence="2">
    <location>
        <position position="452"/>
    </location>
</feature>
<feature type="region of interest" description="Disordered" evidence="1">
    <location>
        <begin position="33"/>
        <end position="92"/>
    </location>
</feature>
<feature type="region of interest" description="Disordered" evidence="1">
    <location>
        <begin position="275"/>
        <end position="295"/>
    </location>
</feature>
<sequence>MPPRGSAPDPSKPVDRLVMRNNALITLDLTDLDPFESSGKTFGGKTPCTSPTKDDKDQKSVFKDRHPRQSYRKTHGRHNEFKSDSPLEEEDDWDIPMCATMSEMKALAPEVDYSSCSEPSDIGNYQRKGQNSSELLVQNTLPRESFPNPNVGSWVVPTRSPRSVDRLAIRDHALTLDLTGLDPFESSGQTFGGKTPCTSPTKGDEEDQKSYFQIRPRRQSDKKTHNRRDGLDSQPQEDGGDSARTIESEKKALAFEGDDSLKRVLKPARIPSPLAPYWKATPKPISRRQRDETPREPLVRKALKAHFAQTEHGTAFLESNAERVRKLSEKEEKRSARLDCLSSSASSGRIAGVDNEEEDYEEPMGVISSFSLQLGMRDEDDDLQCPRCTVYYIIVVRTLIYSDNITVPTAGIWLAASFYQYRYIFEAWRTGRGVDVPVGSSNLHPYRIIDNV</sequence>
<dbReference type="EMBL" id="JATN01000317">
    <property type="protein sequence ID" value="EUC62812.1"/>
    <property type="molecule type" value="Genomic_DNA"/>
</dbReference>
<accession>X8JGG0</accession>